<evidence type="ECO:0008006" key="3">
    <source>
        <dbReference type="Google" id="ProtNLM"/>
    </source>
</evidence>
<dbReference type="EMBL" id="BAABDG010000002">
    <property type="protein sequence ID" value="GAA3881569.1"/>
    <property type="molecule type" value="Genomic_DNA"/>
</dbReference>
<name>A0ABP7KL69_9GAMM</name>
<evidence type="ECO:0000313" key="2">
    <source>
        <dbReference type="Proteomes" id="UP001499994"/>
    </source>
</evidence>
<accession>A0ABP7KL69</accession>
<sequence>MQAFIVPKRNGDKTEDGGHAVAARAPKQASAAALWHPGAAVLANLKAIFSRGN</sequence>
<comment type="caution">
    <text evidence="1">The sequence shown here is derived from an EMBL/GenBank/DDBJ whole genome shotgun (WGS) entry which is preliminary data.</text>
</comment>
<dbReference type="RefSeq" id="WP_346078844.1">
    <property type="nucleotide sequence ID" value="NZ_BAABDG010000002.1"/>
</dbReference>
<organism evidence="1 2">
    <name type="scientific">Gibbsiella dentisursi</name>
    <dbReference type="NCBI Taxonomy" id="796890"/>
    <lineage>
        <taxon>Bacteria</taxon>
        <taxon>Pseudomonadati</taxon>
        <taxon>Pseudomonadota</taxon>
        <taxon>Gammaproteobacteria</taxon>
        <taxon>Enterobacterales</taxon>
        <taxon>Yersiniaceae</taxon>
        <taxon>Gibbsiella</taxon>
    </lineage>
</organism>
<protein>
    <recommendedName>
        <fullName evidence="3">Single-stranded DNA-binding protein</fullName>
    </recommendedName>
</protein>
<evidence type="ECO:0000313" key="1">
    <source>
        <dbReference type="EMBL" id="GAA3881569.1"/>
    </source>
</evidence>
<keyword evidence="2" id="KW-1185">Reference proteome</keyword>
<dbReference type="Proteomes" id="UP001499994">
    <property type="component" value="Unassembled WGS sequence"/>
</dbReference>
<gene>
    <name evidence="1" type="ORF">GCM10022405_03790</name>
</gene>
<proteinExistence type="predicted"/>
<reference evidence="2" key="1">
    <citation type="journal article" date="2019" name="Int. J. Syst. Evol. Microbiol.">
        <title>The Global Catalogue of Microorganisms (GCM) 10K type strain sequencing project: providing services to taxonomists for standard genome sequencing and annotation.</title>
        <authorList>
            <consortium name="The Broad Institute Genomics Platform"/>
            <consortium name="The Broad Institute Genome Sequencing Center for Infectious Disease"/>
            <person name="Wu L."/>
            <person name="Ma J."/>
        </authorList>
    </citation>
    <scope>NUCLEOTIDE SEQUENCE [LARGE SCALE GENOMIC DNA]</scope>
    <source>
        <strain evidence="2">JCM 17201</strain>
    </source>
</reference>